<dbReference type="Pfam" id="PF00887">
    <property type="entry name" value="ACBP"/>
    <property type="match status" value="1"/>
</dbReference>
<dbReference type="GO" id="GO:0006631">
    <property type="term" value="P:fatty acid metabolic process"/>
    <property type="evidence" value="ECO:0007669"/>
    <property type="project" value="TreeGrafter"/>
</dbReference>
<proteinExistence type="predicted"/>
<dbReference type="PRINTS" id="PR00689">
    <property type="entry name" value="ACOABINDINGP"/>
</dbReference>
<dbReference type="Gene3D" id="1.20.80.10">
    <property type="match status" value="1"/>
</dbReference>
<dbReference type="GO" id="GO:0000062">
    <property type="term" value="F:fatty-acyl-CoA binding"/>
    <property type="evidence" value="ECO:0007669"/>
    <property type="project" value="InterPro"/>
</dbReference>
<dbReference type="RefSeq" id="WP_047216160.1">
    <property type="nucleotide sequence ID" value="NZ_CP011568.3"/>
</dbReference>
<dbReference type="PATRIC" id="fig|445709.3.peg.4288"/>
<dbReference type="Proteomes" id="UP000036700">
    <property type="component" value="Chromosome"/>
</dbReference>
<reference evidence="4" key="1">
    <citation type="submission" date="2015-06" db="EMBL/GenBank/DDBJ databases">
        <authorList>
            <person name="Lim Y.L."/>
            <person name="Ee R."/>
            <person name="Yong D."/>
            <person name="How K.Y."/>
            <person name="Yin W.F."/>
            <person name="Chan K.G."/>
        </authorList>
    </citation>
    <scope>NUCLEOTIDE SEQUENCE [LARGE SCALE GENOMIC DNA]</scope>
    <source>
        <strain evidence="4">DSM 25325</strain>
    </source>
</reference>
<dbReference type="KEGG" id="ptx:ABW99_20445"/>
<dbReference type="InterPro" id="IPR035984">
    <property type="entry name" value="Acyl-CoA-binding_sf"/>
</dbReference>
<keyword evidence="4" id="KW-1185">Reference proteome</keyword>
<dbReference type="EMBL" id="CP011568">
    <property type="protein sequence ID" value="AKJ70227.1"/>
    <property type="molecule type" value="Genomic_DNA"/>
</dbReference>
<feature type="domain" description="ACB" evidence="2">
    <location>
        <begin position="4"/>
        <end position="85"/>
    </location>
</feature>
<name>A0A0G3EXU2_9BURK</name>
<dbReference type="PANTHER" id="PTHR23310:SF62">
    <property type="entry name" value="ACYL-COA BINDING PROTEIN 1, ISOFORM A"/>
    <property type="match status" value="1"/>
</dbReference>
<dbReference type="PROSITE" id="PS51228">
    <property type="entry name" value="ACB_2"/>
    <property type="match status" value="1"/>
</dbReference>
<dbReference type="STRING" id="445709.ABW99_20445"/>
<gene>
    <name evidence="3" type="ORF">ABW99_20445</name>
</gene>
<protein>
    <submittedName>
        <fullName evidence="3">Acyl-CoA-binding protein</fullName>
    </submittedName>
</protein>
<accession>A0A0G3EXU2</accession>
<dbReference type="InterPro" id="IPR000582">
    <property type="entry name" value="Acyl-CoA-binding_protein"/>
</dbReference>
<organism evidence="3 4">
    <name type="scientific">Pandoraea thiooxydans</name>
    <dbReference type="NCBI Taxonomy" id="445709"/>
    <lineage>
        <taxon>Bacteria</taxon>
        <taxon>Pseudomonadati</taxon>
        <taxon>Pseudomonadota</taxon>
        <taxon>Betaproteobacteria</taxon>
        <taxon>Burkholderiales</taxon>
        <taxon>Burkholderiaceae</taxon>
        <taxon>Pandoraea</taxon>
    </lineage>
</organism>
<dbReference type="InterPro" id="IPR014352">
    <property type="entry name" value="FERM/acyl-CoA-bd_prot_sf"/>
</dbReference>
<dbReference type="SUPFAM" id="SSF47027">
    <property type="entry name" value="Acyl-CoA binding protein"/>
    <property type="match status" value="1"/>
</dbReference>
<evidence type="ECO:0000256" key="1">
    <source>
        <dbReference type="ARBA" id="ARBA00023121"/>
    </source>
</evidence>
<evidence type="ECO:0000313" key="4">
    <source>
        <dbReference type="Proteomes" id="UP000036700"/>
    </source>
</evidence>
<evidence type="ECO:0000313" key="3">
    <source>
        <dbReference type="EMBL" id="AKJ70227.1"/>
    </source>
</evidence>
<keyword evidence="1" id="KW-0446">Lipid-binding</keyword>
<dbReference type="AlphaFoldDB" id="A0A0G3EXU2"/>
<sequence length="85" mass="9370">MSDLKARFDDAVAASKALSERPDNLTLLRIYALYKQATQGDASGERPGMTAMVERAKFDAWAMLKGVTPDAAMTSYIELIESLKR</sequence>
<dbReference type="PANTHER" id="PTHR23310">
    <property type="entry name" value="ACYL-COA-BINDING PROTEIN, ACBP"/>
    <property type="match status" value="1"/>
</dbReference>
<evidence type="ECO:0000259" key="2">
    <source>
        <dbReference type="PROSITE" id="PS51228"/>
    </source>
</evidence>
<dbReference type="OrthoDB" id="5625302at2"/>